<evidence type="ECO:0000313" key="1">
    <source>
        <dbReference type="EMBL" id="AUZ94905.1"/>
    </source>
</evidence>
<reference evidence="1 2" key="1">
    <citation type="submission" date="2017-06" db="EMBL/GenBank/DDBJ databases">
        <authorList>
            <person name="Kim H.J."/>
            <person name="Triplett B.A."/>
        </authorList>
    </citation>
    <scope>NUCLEOTIDE SEQUENCE [LARGE SCALE GENOMIC DNA]</scope>
</reference>
<evidence type="ECO:0000313" key="2">
    <source>
        <dbReference type="Proteomes" id="UP000223025"/>
    </source>
</evidence>
<dbReference type="KEGG" id="vg:40088107"/>
<dbReference type="RefSeq" id="YP_009611769.1">
    <property type="nucleotide sequence ID" value="NC_042013.1"/>
</dbReference>
<organism evidence="1 2">
    <name type="scientific">Agrobacterium phage Atu_ph07</name>
    <dbReference type="NCBI Taxonomy" id="2024264"/>
    <lineage>
        <taxon>Viruses</taxon>
        <taxon>Duplodnaviria</taxon>
        <taxon>Heunggongvirae</taxon>
        <taxon>Uroviricota</taxon>
        <taxon>Caudoviricetes</taxon>
        <taxon>Polybotosvirus</taxon>
        <taxon>Polybotosvirus Atuph07</taxon>
    </lineage>
</organism>
<proteinExistence type="predicted"/>
<dbReference type="Proteomes" id="UP000223025">
    <property type="component" value="Segment"/>
</dbReference>
<protein>
    <submittedName>
        <fullName evidence="1">Uncharacterized protein</fullName>
    </submittedName>
</protein>
<dbReference type="GeneID" id="40088107"/>
<name>A0A2L0UZE9_9CAUD</name>
<sequence length="78" mass="8838">MRNKYVCVKNIVGGESIIVFPEIIEHRDFVEGFGRHIVSAGFIEMDTYNCHGRSIGLGIPSRGEIDTNIAIRQFVERE</sequence>
<dbReference type="EMBL" id="MF403008">
    <property type="protein sequence ID" value="AUZ94905.1"/>
    <property type="molecule type" value="Genomic_DNA"/>
</dbReference>
<keyword evidence="2" id="KW-1185">Reference proteome</keyword>
<accession>A0A2L0UZE9</accession>